<dbReference type="Pfam" id="PF07992">
    <property type="entry name" value="Pyr_redox_2"/>
    <property type="match status" value="1"/>
</dbReference>
<dbReference type="GO" id="GO:0004174">
    <property type="term" value="F:electron-transferring-flavoprotein dehydrogenase activity"/>
    <property type="evidence" value="ECO:0007669"/>
    <property type="project" value="TreeGrafter"/>
</dbReference>
<dbReference type="STRING" id="341454.A0A4S2MY89"/>
<evidence type="ECO:0000259" key="1">
    <source>
        <dbReference type="Pfam" id="PF07992"/>
    </source>
</evidence>
<protein>
    <submittedName>
        <fullName evidence="2">Pyridine nucleotide-disulfide oxidoreductase AMID-like protein</fullName>
    </submittedName>
</protein>
<dbReference type="PRINTS" id="PR00411">
    <property type="entry name" value="PNDRDTASEI"/>
</dbReference>
<dbReference type="GO" id="GO:0050660">
    <property type="term" value="F:flavin adenine dinucleotide binding"/>
    <property type="evidence" value="ECO:0007669"/>
    <property type="project" value="TreeGrafter"/>
</dbReference>
<dbReference type="InterPro" id="IPR023753">
    <property type="entry name" value="FAD/NAD-binding_dom"/>
</dbReference>
<proteinExistence type="predicted"/>
<dbReference type="AlphaFoldDB" id="A0A4S2MY89"/>
<dbReference type="EMBL" id="ML220118">
    <property type="protein sequence ID" value="TGZ81718.1"/>
    <property type="molecule type" value="Genomic_DNA"/>
</dbReference>
<name>A0A4S2MY89_9PEZI</name>
<sequence>MPSVVAPVTNGTTKPYKVLVVGGSYAGLTSALILLDLCHGRSPRLVPTETPVSTQQIPVEVTIVDERDGFFHLIGTPVALASEEAAPKFWKKFSDIPALKTAPGLRCVHGSVESIDCGRKAAKIVKHGSVKSYEETYDFLVVASGLRRVWPTVPQSRTEKEYLKEALDHIKLVESADKGVVVVGGGAVGIEMAAEIKEHFPTLDVKLIHSRGRLLSAEDLPDDFAEAAATLLGEVGVDVVLGQRVTKTRELAPTLQELTLSNGKTLQASIVISAISRITSTSSFLPGSALDKEGYVKVSSNMNLLPEIPNHTHHYAAGDIVRWSGIKRAGAAMHMGQMAARNIHQRMLNDLGLLRAGKEMKFTELTPVPPMMGLSVGHLGACYSPDEGTKSGEDIRKLFFGDDMGFSICWNYMRLGEEFGL</sequence>
<dbReference type="InterPro" id="IPR036188">
    <property type="entry name" value="FAD/NAD-bd_sf"/>
</dbReference>
<gene>
    <name evidence="2" type="ORF">EX30DRAFT_340586</name>
</gene>
<keyword evidence="3" id="KW-1185">Reference proteome</keyword>
<dbReference type="InParanoid" id="A0A4S2MY89"/>
<evidence type="ECO:0000313" key="2">
    <source>
        <dbReference type="EMBL" id="TGZ81718.1"/>
    </source>
</evidence>
<reference evidence="2 3" key="1">
    <citation type="submission" date="2019-04" db="EMBL/GenBank/DDBJ databases">
        <title>Comparative genomics and transcriptomics to analyze fruiting body development in filamentous ascomycetes.</title>
        <authorList>
            <consortium name="DOE Joint Genome Institute"/>
            <person name="Lutkenhaus R."/>
            <person name="Traeger S."/>
            <person name="Breuer J."/>
            <person name="Kuo A."/>
            <person name="Lipzen A."/>
            <person name="Pangilinan J."/>
            <person name="Dilworth D."/>
            <person name="Sandor L."/>
            <person name="Poggeler S."/>
            <person name="Barry K."/>
            <person name="Grigoriev I.V."/>
            <person name="Nowrousian M."/>
        </authorList>
    </citation>
    <scope>NUCLEOTIDE SEQUENCE [LARGE SCALE GENOMIC DNA]</scope>
    <source>
        <strain evidence="2 3">CBS 389.68</strain>
    </source>
</reference>
<dbReference type="PANTHER" id="PTHR43735:SF24">
    <property type="entry name" value="NUCLEOTIDE-DISULPHIDE OXIDOREDUCTASE AMID-LIKE, PUTATIVE (AFU_ORTHOLOGUE AFUA_1G17180)-RELATED"/>
    <property type="match status" value="1"/>
</dbReference>
<dbReference type="OrthoDB" id="202203at2759"/>
<dbReference type="PRINTS" id="PR00368">
    <property type="entry name" value="FADPNR"/>
</dbReference>
<dbReference type="Gene3D" id="3.50.50.100">
    <property type="match status" value="1"/>
</dbReference>
<accession>A0A4S2MY89</accession>
<dbReference type="Proteomes" id="UP000298138">
    <property type="component" value="Unassembled WGS sequence"/>
</dbReference>
<evidence type="ECO:0000313" key="3">
    <source>
        <dbReference type="Proteomes" id="UP000298138"/>
    </source>
</evidence>
<dbReference type="SUPFAM" id="SSF51905">
    <property type="entry name" value="FAD/NAD(P)-binding domain"/>
    <property type="match status" value="1"/>
</dbReference>
<organism evidence="2 3">
    <name type="scientific">Ascodesmis nigricans</name>
    <dbReference type="NCBI Taxonomy" id="341454"/>
    <lineage>
        <taxon>Eukaryota</taxon>
        <taxon>Fungi</taxon>
        <taxon>Dikarya</taxon>
        <taxon>Ascomycota</taxon>
        <taxon>Pezizomycotina</taxon>
        <taxon>Pezizomycetes</taxon>
        <taxon>Pezizales</taxon>
        <taxon>Ascodesmidaceae</taxon>
        <taxon>Ascodesmis</taxon>
    </lineage>
</organism>
<dbReference type="GO" id="GO:0005737">
    <property type="term" value="C:cytoplasm"/>
    <property type="evidence" value="ECO:0007669"/>
    <property type="project" value="TreeGrafter"/>
</dbReference>
<feature type="domain" description="FAD/NAD(P)-binding" evidence="1">
    <location>
        <begin position="16"/>
        <end position="336"/>
    </location>
</feature>
<dbReference type="PANTHER" id="PTHR43735">
    <property type="entry name" value="APOPTOSIS-INDUCING FACTOR 1"/>
    <property type="match status" value="1"/>
</dbReference>